<sequence length="326" mass="33159">MSAAPRALIIGEALIDIVDRAEPGPAAAAPIEHVGGSPANVAMGLSRLGHDTTLATHLGDDARGARIRDYLAGEGVNFSPGSFTAARTSTARASIDTAGAARYDFDIDWRFTPPADPAAFALVHTGSIALFLEPGGAAVADYVVRLPSEVVVTLDPNIRPALIPDHAVALARFERAAARANLIKLSDEDAEWLYPGLSPAETAQRVLALGVGSPDRGGDGGYDSDGADHRGAGGEHRIVVVTLGAAGAIAVTREREVAVPAAPAVVVDTISAGDSFMASLASSLLERGGPGAATHIDDVLDRAARAAAIAVSAAGANPPRRAQLDG</sequence>
<evidence type="ECO:0000256" key="4">
    <source>
        <dbReference type="ARBA" id="ARBA00022777"/>
    </source>
</evidence>
<comment type="caution">
    <text evidence="7">The sequence shown here is derived from an EMBL/GenBank/DDBJ whole genome shotgun (WGS) entry which is preliminary data.</text>
</comment>
<keyword evidence="4" id="KW-0418">Kinase</keyword>
<comment type="similarity">
    <text evidence="1">Belongs to the carbohydrate kinase PfkB family.</text>
</comment>
<dbReference type="Proteomes" id="UP000675163">
    <property type="component" value="Unassembled WGS sequence"/>
</dbReference>
<dbReference type="PANTHER" id="PTHR43085:SF1">
    <property type="entry name" value="PSEUDOURIDINE KINASE-RELATED"/>
    <property type="match status" value="1"/>
</dbReference>
<dbReference type="EC" id="2.7.1.4" evidence="7"/>
<reference evidence="7" key="1">
    <citation type="submission" date="2021-02" db="EMBL/GenBank/DDBJ databases">
        <title>Sequencing the genomes of 1000 actinobacteria strains.</title>
        <authorList>
            <person name="Klenk H.-P."/>
        </authorList>
    </citation>
    <scope>NUCLEOTIDE SEQUENCE</scope>
    <source>
        <strain evidence="7">DSM 22850</strain>
    </source>
</reference>
<keyword evidence="2 7" id="KW-0808">Transferase</keyword>
<name>A0A940PLE9_9MICO</name>
<evidence type="ECO:0000313" key="7">
    <source>
        <dbReference type="EMBL" id="MBP1325285.1"/>
    </source>
</evidence>
<dbReference type="Pfam" id="PF00294">
    <property type="entry name" value="PfkB"/>
    <property type="match status" value="1"/>
</dbReference>
<proteinExistence type="inferred from homology"/>
<dbReference type="PANTHER" id="PTHR43085">
    <property type="entry name" value="HEXOKINASE FAMILY MEMBER"/>
    <property type="match status" value="1"/>
</dbReference>
<dbReference type="GO" id="GO:0008865">
    <property type="term" value="F:fructokinase activity"/>
    <property type="evidence" value="ECO:0007669"/>
    <property type="project" value="UniProtKB-EC"/>
</dbReference>
<dbReference type="InterPro" id="IPR011611">
    <property type="entry name" value="PfkB_dom"/>
</dbReference>
<evidence type="ECO:0000256" key="2">
    <source>
        <dbReference type="ARBA" id="ARBA00022679"/>
    </source>
</evidence>
<dbReference type="PROSITE" id="PS00583">
    <property type="entry name" value="PFKB_KINASES_1"/>
    <property type="match status" value="1"/>
</dbReference>
<dbReference type="InterPro" id="IPR002173">
    <property type="entry name" value="Carboh/pur_kinase_PfkB_CS"/>
</dbReference>
<accession>A0A940PLE9</accession>
<dbReference type="InterPro" id="IPR050306">
    <property type="entry name" value="PfkB_Carbo_kinase"/>
</dbReference>
<evidence type="ECO:0000256" key="3">
    <source>
        <dbReference type="ARBA" id="ARBA00022741"/>
    </source>
</evidence>
<keyword evidence="3" id="KW-0547">Nucleotide-binding</keyword>
<protein>
    <submittedName>
        <fullName evidence="7">Fructokinase</fullName>
        <ecNumber evidence="7">2.7.1.4</ecNumber>
    </submittedName>
</protein>
<dbReference type="Gene3D" id="3.40.1190.20">
    <property type="match status" value="1"/>
</dbReference>
<evidence type="ECO:0000259" key="6">
    <source>
        <dbReference type="Pfam" id="PF00294"/>
    </source>
</evidence>
<organism evidence="7 8">
    <name type="scientific">Leucobacter exalbidus</name>
    <dbReference type="NCBI Taxonomy" id="662960"/>
    <lineage>
        <taxon>Bacteria</taxon>
        <taxon>Bacillati</taxon>
        <taxon>Actinomycetota</taxon>
        <taxon>Actinomycetes</taxon>
        <taxon>Micrococcales</taxon>
        <taxon>Microbacteriaceae</taxon>
        <taxon>Leucobacter</taxon>
    </lineage>
</organism>
<keyword evidence="5" id="KW-0067">ATP-binding</keyword>
<gene>
    <name evidence="7" type="ORF">JOF28_000517</name>
</gene>
<dbReference type="SUPFAM" id="SSF53613">
    <property type="entry name" value="Ribokinase-like"/>
    <property type="match status" value="1"/>
</dbReference>
<dbReference type="EMBL" id="JAFIDA010000001">
    <property type="protein sequence ID" value="MBP1325285.1"/>
    <property type="molecule type" value="Genomic_DNA"/>
</dbReference>
<evidence type="ECO:0000313" key="8">
    <source>
        <dbReference type="Proteomes" id="UP000675163"/>
    </source>
</evidence>
<dbReference type="GO" id="GO:0005524">
    <property type="term" value="F:ATP binding"/>
    <property type="evidence" value="ECO:0007669"/>
    <property type="project" value="UniProtKB-KW"/>
</dbReference>
<keyword evidence="8" id="KW-1185">Reference proteome</keyword>
<evidence type="ECO:0000256" key="1">
    <source>
        <dbReference type="ARBA" id="ARBA00010688"/>
    </source>
</evidence>
<dbReference type="RefSeq" id="WP_209704333.1">
    <property type="nucleotide sequence ID" value="NZ_JAFIDA010000001.1"/>
</dbReference>
<feature type="domain" description="Carbohydrate kinase PfkB" evidence="6">
    <location>
        <begin position="8"/>
        <end position="319"/>
    </location>
</feature>
<evidence type="ECO:0000256" key="5">
    <source>
        <dbReference type="ARBA" id="ARBA00022840"/>
    </source>
</evidence>
<dbReference type="AlphaFoldDB" id="A0A940PLE9"/>
<dbReference type="InterPro" id="IPR029056">
    <property type="entry name" value="Ribokinase-like"/>
</dbReference>